<name>A0A0N7L849_PLAHL</name>
<accession>A0A0N7L849</accession>
<feature type="compositionally biased region" description="Basic and acidic residues" evidence="1">
    <location>
        <begin position="1"/>
        <end position="13"/>
    </location>
</feature>
<dbReference type="GeneID" id="36401734"/>
<keyword evidence="3" id="KW-1185">Reference proteome</keyword>
<organism evidence="2 3">
    <name type="scientific">Plasmopara halstedii</name>
    <name type="common">Downy mildew of sunflower</name>
    <dbReference type="NCBI Taxonomy" id="4781"/>
    <lineage>
        <taxon>Eukaryota</taxon>
        <taxon>Sar</taxon>
        <taxon>Stramenopiles</taxon>
        <taxon>Oomycota</taxon>
        <taxon>Peronosporomycetes</taxon>
        <taxon>Peronosporales</taxon>
        <taxon>Peronosporaceae</taxon>
        <taxon>Plasmopara</taxon>
    </lineage>
</organism>
<dbReference type="EMBL" id="CCYD01003042">
    <property type="protein sequence ID" value="CEG48883.1"/>
    <property type="molecule type" value="Genomic_DNA"/>
</dbReference>
<sequence length="91" mass="10265">MMNKHDEERRQDPSKQNPANQDKRHYDPLELLDIDSCGLMELDSLGDSKYLMPISDTQFGTLVKFGRHGTSFEIIIGFQLSADSLMSSATT</sequence>
<evidence type="ECO:0000313" key="3">
    <source>
        <dbReference type="Proteomes" id="UP000054928"/>
    </source>
</evidence>
<evidence type="ECO:0000256" key="1">
    <source>
        <dbReference type="SAM" id="MobiDB-lite"/>
    </source>
</evidence>
<dbReference type="AlphaFoldDB" id="A0A0N7L849"/>
<evidence type="ECO:0000313" key="2">
    <source>
        <dbReference type="EMBL" id="CEG48883.1"/>
    </source>
</evidence>
<proteinExistence type="predicted"/>
<feature type="region of interest" description="Disordered" evidence="1">
    <location>
        <begin position="1"/>
        <end position="27"/>
    </location>
</feature>
<reference evidence="3" key="1">
    <citation type="submission" date="2014-09" db="EMBL/GenBank/DDBJ databases">
        <authorList>
            <person name="Sharma Rahul"/>
            <person name="Thines Marco"/>
        </authorList>
    </citation>
    <scope>NUCLEOTIDE SEQUENCE [LARGE SCALE GENOMIC DNA]</scope>
</reference>
<dbReference type="RefSeq" id="XP_024585252.1">
    <property type="nucleotide sequence ID" value="XM_024720010.1"/>
</dbReference>
<protein>
    <submittedName>
        <fullName evidence="2">Uncharacterized protein</fullName>
    </submittedName>
</protein>
<dbReference type="Proteomes" id="UP000054928">
    <property type="component" value="Unassembled WGS sequence"/>
</dbReference>